<dbReference type="Proteomes" id="UP000654471">
    <property type="component" value="Unassembled WGS sequence"/>
</dbReference>
<evidence type="ECO:0000256" key="1">
    <source>
        <dbReference type="SAM" id="MobiDB-lite"/>
    </source>
</evidence>
<keyword evidence="3" id="KW-1185">Reference proteome</keyword>
<evidence type="ECO:0000313" key="3">
    <source>
        <dbReference type="Proteomes" id="UP000654471"/>
    </source>
</evidence>
<gene>
    <name evidence="2" type="ORF">GCM10010211_75810</name>
</gene>
<evidence type="ECO:0000313" key="2">
    <source>
        <dbReference type="EMBL" id="GGU97365.1"/>
    </source>
</evidence>
<accession>A0ABQ2VQD9</accession>
<protein>
    <recommendedName>
        <fullName evidence="4">Lipoprotein</fullName>
    </recommendedName>
</protein>
<dbReference type="RefSeq" id="WP_189307948.1">
    <property type="nucleotide sequence ID" value="NZ_BMRP01000055.1"/>
</dbReference>
<proteinExistence type="predicted"/>
<feature type="region of interest" description="Disordered" evidence="1">
    <location>
        <begin position="40"/>
        <end position="59"/>
    </location>
</feature>
<evidence type="ECO:0008006" key="4">
    <source>
        <dbReference type="Google" id="ProtNLM"/>
    </source>
</evidence>
<comment type="caution">
    <text evidence="2">The sequence shown here is derived from an EMBL/GenBank/DDBJ whole genome shotgun (WGS) entry which is preliminary data.</text>
</comment>
<dbReference type="EMBL" id="BMRP01000055">
    <property type="protein sequence ID" value="GGU97365.1"/>
    <property type="molecule type" value="Genomic_DNA"/>
</dbReference>
<reference evidence="3" key="1">
    <citation type="journal article" date="2019" name="Int. J. Syst. Evol. Microbiol.">
        <title>The Global Catalogue of Microorganisms (GCM) 10K type strain sequencing project: providing services to taxonomists for standard genome sequencing and annotation.</title>
        <authorList>
            <consortium name="The Broad Institute Genomics Platform"/>
            <consortium name="The Broad Institute Genome Sequencing Center for Infectious Disease"/>
            <person name="Wu L."/>
            <person name="Ma J."/>
        </authorList>
    </citation>
    <scope>NUCLEOTIDE SEQUENCE [LARGE SCALE GENOMIC DNA]</scope>
    <source>
        <strain evidence="3">JCM 3399</strain>
    </source>
</reference>
<sequence length="449" mass="45871">MSQNRTWSGGTARIRCARGAVGAFVAASVLLGVAGCGGGGAQPGGADVHPTRPQRKAYDPPTKFASKGVALPAAVLQDVQDVTTKTIAAPHVLLHGDTAWAATSQGLLAIDPATGSTRATFTPQHRSSEADNSVDAVRSDLALPQAAKVGGHDLVVQTFGVTIRGQGTTPDHNAIEVVAVDAGSARFVWRQVVELPKEFANTDFTRTDFQRHAIRTAVIGLQGTMAVVQVSGTSSLDGSEVGVAVVDLAARKAVWGDPGLTPKSVAAGQVAGVRDDGSGKPQPVQAKAVRDGSTTWSKDTDAPTVVAAGPELLLVQGLKGSGQNTVVGIATGKESPFQGPSAAAGTGSLSLPGRCSYDQRSVVVCGGDVAFGMDPHSGKVLWSLPDASGRIAPQVTGAWHGVVYGRTDNGPVVLDALTGKDKQTSPGAAPYWTDGRYAVTDSQIVPIDG</sequence>
<name>A0ABQ2VQD9_9ACTN</name>
<organism evidence="2 3">
    <name type="scientific">Streptomyces albospinus</name>
    <dbReference type="NCBI Taxonomy" id="285515"/>
    <lineage>
        <taxon>Bacteria</taxon>
        <taxon>Bacillati</taxon>
        <taxon>Actinomycetota</taxon>
        <taxon>Actinomycetes</taxon>
        <taxon>Kitasatosporales</taxon>
        <taxon>Streptomycetaceae</taxon>
        <taxon>Streptomyces</taxon>
    </lineage>
</organism>
<feature type="region of interest" description="Disordered" evidence="1">
    <location>
        <begin position="273"/>
        <end position="301"/>
    </location>
</feature>